<evidence type="ECO:0000313" key="5">
    <source>
        <dbReference type="Proteomes" id="UP000593572"/>
    </source>
</evidence>
<sequence length="371" mass="40593">MAPNIPALYDLHFAVPMAGAVLSALNTKLDAASLAVILEKLEAKFMFIDYEYVDVIVKALEIMSQNMSKHPFFVLIQEHGQGTDLVSVGGNKIKYDDLIAMGETDFEIVKPKDEGDPISVNFTSGSTGEPKGVLYSHKAAYLKSLASVRLYDMGVAPVFLWTVDMFRCNGWCCTWTMAAVGGTNICLRNVSAKFIFDSIVLHNVTHLCGGPAILNLISDASLTVPFKVRLIVAGVLPMSRVMKVEGLGYTVSHAYGMTEVLGPAIVKPWRSTNEHKKDNIVVENVDVKEPETMASVSHDGKTIGEVMFKGNTLMLGYLKDPKATEEAFKDGWYRTKDLGVIHPNGVIQLKDRAKDIIFTGGEIISTLEVEA</sequence>
<dbReference type="InterPro" id="IPR020845">
    <property type="entry name" value="AMP-binding_CS"/>
</dbReference>
<dbReference type="SUPFAM" id="SSF56801">
    <property type="entry name" value="Acetyl-CoA synthetase-like"/>
    <property type="match status" value="1"/>
</dbReference>
<dbReference type="PANTHER" id="PTHR43859">
    <property type="entry name" value="ACYL-ACTIVATING ENZYME"/>
    <property type="match status" value="1"/>
</dbReference>
<dbReference type="Pfam" id="PF00501">
    <property type="entry name" value="AMP-binding"/>
    <property type="match status" value="1"/>
</dbReference>
<dbReference type="InterPro" id="IPR042099">
    <property type="entry name" value="ANL_N_sf"/>
</dbReference>
<protein>
    <recommendedName>
        <fullName evidence="3">AMP-dependent synthetase/ligase domain-containing protein</fullName>
    </recommendedName>
</protein>
<organism evidence="4 5">
    <name type="scientific">Gossypium lobatum</name>
    <dbReference type="NCBI Taxonomy" id="34289"/>
    <lineage>
        <taxon>Eukaryota</taxon>
        <taxon>Viridiplantae</taxon>
        <taxon>Streptophyta</taxon>
        <taxon>Embryophyta</taxon>
        <taxon>Tracheophyta</taxon>
        <taxon>Spermatophyta</taxon>
        <taxon>Magnoliopsida</taxon>
        <taxon>eudicotyledons</taxon>
        <taxon>Gunneridae</taxon>
        <taxon>Pentapetalae</taxon>
        <taxon>rosids</taxon>
        <taxon>malvids</taxon>
        <taxon>Malvales</taxon>
        <taxon>Malvaceae</taxon>
        <taxon>Malvoideae</taxon>
        <taxon>Gossypium</taxon>
    </lineage>
</organism>
<feature type="domain" description="AMP-dependent synthetase/ligase" evidence="3">
    <location>
        <begin position="1"/>
        <end position="318"/>
    </location>
</feature>
<dbReference type="PANTHER" id="PTHR43859:SF11">
    <property type="entry name" value="4-COUMARATE--COA LIGASE"/>
    <property type="match status" value="1"/>
</dbReference>
<reference evidence="4 5" key="1">
    <citation type="journal article" date="2019" name="Genome Biol. Evol.">
        <title>Insights into the evolution of the New World diploid cottons (Gossypium, subgenus Houzingenia) based on genome sequencing.</title>
        <authorList>
            <person name="Grover C.E."/>
            <person name="Arick M.A. 2nd"/>
            <person name="Thrash A."/>
            <person name="Conover J.L."/>
            <person name="Sanders W.S."/>
            <person name="Peterson D.G."/>
            <person name="Frelichowski J.E."/>
            <person name="Scheffler J.A."/>
            <person name="Scheffler B.E."/>
            <person name="Wendel J.F."/>
        </authorList>
    </citation>
    <scope>NUCLEOTIDE SEQUENCE [LARGE SCALE GENOMIC DNA]</scope>
    <source>
        <strain evidence="4">157</strain>
        <tissue evidence="4">Leaf</tissue>
    </source>
</reference>
<name>A0A7J8LGM7_9ROSI</name>
<evidence type="ECO:0000313" key="4">
    <source>
        <dbReference type="EMBL" id="MBA0551591.1"/>
    </source>
</evidence>
<comment type="similarity">
    <text evidence="1">Belongs to the ATP-dependent AMP-binding enzyme family.</text>
</comment>
<dbReference type="Gene3D" id="3.40.50.12780">
    <property type="entry name" value="N-terminal domain of ligase-like"/>
    <property type="match status" value="1"/>
</dbReference>
<dbReference type="InterPro" id="IPR000873">
    <property type="entry name" value="AMP-dep_synth/lig_dom"/>
</dbReference>
<evidence type="ECO:0000259" key="3">
    <source>
        <dbReference type="Pfam" id="PF00501"/>
    </source>
</evidence>
<feature type="non-terminal residue" evidence="4">
    <location>
        <position position="371"/>
    </location>
</feature>
<evidence type="ECO:0000256" key="1">
    <source>
        <dbReference type="ARBA" id="ARBA00006432"/>
    </source>
</evidence>
<dbReference type="EMBL" id="JABEZX010000003">
    <property type="protein sequence ID" value="MBA0551591.1"/>
    <property type="molecule type" value="Genomic_DNA"/>
</dbReference>
<evidence type="ECO:0000256" key="2">
    <source>
        <dbReference type="ARBA" id="ARBA00022598"/>
    </source>
</evidence>
<proteinExistence type="inferred from homology"/>
<dbReference type="AlphaFoldDB" id="A0A7J8LGM7"/>
<gene>
    <name evidence="4" type="ORF">Golob_022467</name>
</gene>
<keyword evidence="2" id="KW-0436">Ligase</keyword>
<keyword evidence="5" id="KW-1185">Reference proteome</keyword>
<dbReference type="PROSITE" id="PS00455">
    <property type="entry name" value="AMP_BINDING"/>
    <property type="match status" value="1"/>
</dbReference>
<comment type="caution">
    <text evidence="4">The sequence shown here is derived from an EMBL/GenBank/DDBJ whole genome shotgun (WGS) entry which is preliminary data.</text>
</comment>
<accession>A0A7J8LGM7</accession>
<dbReference type="Proteomes" id="UP000593572">
    <property type="component" value="Unassembled WGS sequence"/>
</dbReference>
<dbReference type="GO" id="GO:0016874">
    <property type="term" value="F:ligase activity"/>
    <property type="evidence" value="ECO:0007669"/>
    <property type="project" value="UniProtKB-KW"/>
</dbReference>